<dbReference type="Gene3D" id="3.40.50.300">
    <property type="entry name" value="P-loop containing nucleotide triphosphate hydrolases"/>
    <property type="match status" value="1"/>
</dbReference>
<evidence type="ECO:0000256" key="5">
    <source>
        <dbReference type="ARBA" id="ARBA00022519"/>
    </source>
</evidence>
<keyword evidence="5" id="KW-0997">Cell inner membrane</keyword>
<accession>A0ABU0FQ35</accession>
<dbReference type="NCBIfam" id="TIGR02142">
    <property type="entry name" value="modC_ABC"/>
    <property type="match status" value="1"/>
</dbReference>
<keyword evidence="2" id="KW-0813">Transport</keyword>
<dbReference type="InterPro" id="IPR005116">
    <property type="entry name" value="Transp-assoc_OB_typ1"/>
</dbReference>
<comment type="caution">
    <text evidence="13">The sequence shown here is derived from an EMBL/GenBank/DDBJ whole genome shotgun (WGS) entry which is preliminary data.</text>
</comment>
<keyword evidence="4 10" id="KW-0500">Molybdenum</keyword>
<evidence type="ECO:0000256" key="2">
    <source>
        <dbReference type="ARBA" id="ARBA00022448"/>
    </source>
</evidence>
<dbReference type="InterPro" id="IPR008995">
    <property type="entry name" value="Mo/tungstate-bd_C_term_dom"/>
</dbReference>
<keyword evidence="7 13" id="KW-0067">ATP-binding</keyword>
<dbReference type="GO" id="GO:0005524">
    <property type="term" value="F:ATP binding"/>
    <property type="evidence" value="ECO:0007669"/>
    <property type="project" value="UniProtKB-KW"/>
</dbReference>
<protein>
    <submittedName>
        <fullName evidence="13">Molybdate transport system ATP-binding protein</fullName>
    </submittedName>
</protein>
<keyword evidence="3" id="KW-1003">Cell membrane</keyword>
<evidence type="ECO:0000313" key="13">
    <source>
        <dbReference type="EMBL" id="MDQ0396165.1"/>
    </source>
</evidence>
<dbReference type="SUPFAM" id="SSF52540">
    <property type="entry name" value="P-loop containing nucleoside triphosphate hydrolases"/>
    <property type="match status" value="1"/>
</dbReference>
<dbReference type="InterPro" id="IPR050334">
    <property type="entry name" value="Molybdenum_import_ModC"/>
</dbReference>
<organism evidence="13 14">
    <name type="scientific">Labrys monachus</name>
    <dbReference type="NCBI Taxonomy" id="217067"/>
    <lineage>
        <taxon>Bacteria</taxon>
        <taxon>Pseudomonadati</taxon>
        <taxon>Pseudomonadota</taxon>
        <taxon>Alphaproteobacteria</taxon>
        <taxon>Hyphomicrobiales</taxon>
        <taxon>Xanthobacteraceae</taxon>
        <taxon>Labrys</taxon>
    </lineage>
</organism>
<feature type="domain" description="ABC transporter" evidence="11">
    <location>
        <begin position="1"/>
        <end position="231"/>
    </location>
</feature>
<dbReference type="Proteomes" id="UP001237448">
    <property type="component" value="Unassembled WGS sequence"/>
</dbReference>
<evidence type="ECO:0000259" key="11">
    <source>
        <dbReference type="PROSITE" id="PS50893"/>
    </source>
</evidence>
<dbReference type="InterPro" id="IPR003439">
    <property type="entry name" value="ABC_transporter-like_ATP-bd"/>
</dbReference>
<evidence type="ECO:0000256" key="9">
    <source>
        <dbReference type="ARBA" id="ARBA00023136"/>
    </source>
</evidence>
<proteinExistence type="inferred from homology"/>
<evidence type="ECO:0000256" key="1">
    <source>
        <dbReference type="ARBA" id="ARBA00005417"/>
    </source>
</evidence>
<evidence type="ECO:0000256" key="6">
    <source>
        <dbReference type="ARBA" id="ARBA00022741"/>
    </source>
</evidence>
<dbReference type="InterPro" id="IPR027417">
    <property type="entry name" value="P-loop_NTPase"/>
</dbReference>
<dbReference type="PANTHER" id="PTHR43514:SF4">
    <property type="entry name" value="ABC TRANSPORTER I FAMILY MEMBER 10"/>
    <property type="match status" value="1"/>
</dbReference>
<reference evidence="13 14" key="1">
    <citation type="submission" date="2023-07" db="EMBL/GenBank/DDBJ databases">
        <title>Genomic Encyclopedia of Type Strains, Phase IV (KMG-IV): sequencing the most valuable type-strain genomes for metagenomic binning, comparative biology and taxonomic classification.</title>
        <authorList>
            <person name="Goeker M."/>
        </authorList>
    </citation>
    <scope>NUCLEOTIDE SEQUENCE [LARGE SCALE GENOMIC DNA]</scope>
    <source>
        <strain evidence="13 14">DSM 5896</strain>
    </source>
</reference>
<evidence type="ECO:0000259" key="12">
    <source>
        <dbReference type="PROSITE" id="PS51866"/>
    </source>
</evidence>
<dbReference type="InterPro" id="IPR004606">
    <property type="entry name" value="Mop_domain"/>
</dbReference>
<dbReference type="PANTHER" id="PTHR43514">
    <property type="entry name" value="ABC TRANSPORTER I FAMILY MEMBER 10"/>
    <property type="match status" value="1"/>
</dbReference>
<dbReference type="RefSeq" id="WP_307436033.1">
    <property type="nucleotide sequence ID" value="NZ_JAUSVK010000001.1"/>
</dbReference>
<evidence type="ECO:0000256" key="4">
    <source>
        <dbReference type="ARBA" id="ARBA00022505"/>
    </source>
</evidence>
<evidence type="ECO:0000256" key="3">
    <source>
        <dbReference type="ARBA" id="ARBA00022475"/>
    </source>
</evidence>
<dbReference type="PROSITE" id="PS50893">
    <property type="entry name" value="ABC_TRANSPORTER_2"/>
    <property type="match status" value="1"/>
</dbReference>
<dbReference type="PROSITE" id="PS00211">
    <property type="entry name" value="ABC_TRANSPORTER_1"/>
    <property type="match status" value="1"/>
</dbReference>
<keyword evidence="9" id="KW-0472">Membrane</keyword>
<comment type="similarity">
    <text evidence="1">Belongs to the ABC transporter superfamily.</text>
</comment>
<dbReference type="Pfam" id="PF00005">
    <property type="entry name" value="ABC_tran"/>
    <property type="match status" value="1"/>
</dbReference>
<evidence type="ECO:0000256" key="7">
    <source>
        <dbReference type="ARBA" id="ARBA00022840"/>
    </source>
</evidence>
<sequence>MIDVDITIRRAGFVLDAAFTADGGLTALFGRSGSGKSTLLNAVAGLVRPERGHIRVGGTALFEAGRVFVPPHRRRIGLVFQDAQLFPHLTVRQNLDFSSWFGRARSERLDFDMVVGVLGIAPLLGRRPGSLSGGEKQRVAIGRALLAAPRLLLMDEPLAALDAPRKLEILPLIERVRDEMRVPILYVSHAVEEVARLASRIVLLEAGRVARVGSPQDVLAPLSGQPPAGSLLNARFDAVSLLTARVLSYDERYGLSTLDHPAGRISIPGRAGPPGAAMRVVVRGSDVSLAMRAPQDVSIRTMLAGRVTGIAVDEGPVARVDLALAGGDRLSAFVTRNAVDELGLAQGGDVVAMIKAASIDAR</sequence>
<feature type="domain" description="Mop" evidence="12">
    <location>
        <begin position="296"/>
        <end position="362"/>
    </location>
</feature>
<gene>
    <name evidence="13" type="ORF">J3R73_005957</name>
</gene>
<dbReference type="InterPro" id="IPR017871">
    <property type="entry name" value="ABC_transporter-like_CS"/>
</dbReference>
<keyword evidence="6" id="KW-0547">Nucleotide-binding</keyword>
<dbReference type="InterPro" id="IPR011868">
    <property type="entry name" value="ModC_ABC_ATP-bd"/>
</dbReference>
<dbReference type="Pfam" id="PF03459">
    <property type="entry name" value="TOBE"/>
    <property type="match status" value="1"/>
</dbReference>
<keyword evidence="8" id="KW-1278">Translocase</keyword>
<dbReference type="EMBL" id="JAUSVK010000001">
    <property type="protein sequence ID" value="MDQ0396165.1"/>
    <property type="molecule type" value="Genomic_DNA"/>
</dbReference>
<evidence type="ECO:0000256" key="10">
    <source>
        <dbReference type="PROSITE-ProRule" id="PRU01213"/>
    </source>
</evidence>
<dbReference type="Gene3D" id="2.40.50.100">
    <property type="match status" value="1"/>
</dbReference>
<name>A0ABU0FQ35_9HYPH</name>
<dbReference type="PROSITE" id="PS51866">
    <property type="entry name" value="MOP"/>
    <property type="match status" value="1"/>
</dbReference>
<dbReference type="SUPFAM" id="SSF50331">
    <property type="entry name" value="MOP-like"/>
    <property type="match status" value="1"/>
</dbReference>
<dbReference type="InterPro" id="IPR003593">
    <property type="entry name" value="AAA+_ATPase"/>
</dbReference>
<evidence type="ECO:0000256" key="8">
    <source>
        <dbReference type="ARBA" id="ARBA00022967"/>
    </source>
</evidence>
<evidence type="ECO:0000313" key="14">
    <source>
        <dbReference type="Proteomes" id="UP001237448"/>
    </source>
</evidence>
<dbReference type="SMART" id="SM00382">
    <property type="entry name" value="AAA"/>
    <property type="match status" value="1"/>
</dbReference>
<keyword evidence="14" id="KW-1185">Reference proteome</keyword>